<dbReference type="PROSITE" id="PS51318">
    <property type="entry name" value="TAT"/>
    <property type="match status" value="1"/>
</dbReference>
<evidence type="ECO:0000256" key="5">
    <source>
        <dbReference type="ARBA" id="ARBA00023004"/>
    </source>
</evidence>
<dbReference type="InterPro" id="IPR005805">
    <property type="entry name" value="Rieske_Fe-S_prot_C"/>
</dbReference>
<evidence type="ECO:0000256" key="4">
    <source>
        <dbReference type="ARBA" id="ARBA00022723"/>
    </source>
</evidence>
<name>A0ABP3ZDV5_9ACTN</name>
<dbReference type="InterPro" id="IPR006311">
    <property type="entry name" value="TAT_signal"/>
</dbReference>
<feature type="domain" description="Rieske" evidence="10">
    <location>
        <begin position="49"/>
        <end position="141"/>
    </location>
</feature>
<accession>A0ABP3ZDV5</accession>
<keyword evidence="6" id="KW-0411">Iron-sulfur</keyword>
<dbReference type="SUPFAM" id="SSF50022">
    <property type="entry name" value="ISP domain"/>
    <property type="match status" value="1"/>
</dbReference>
<dbReference type="PANTHER" id="PTHR10134">
    <property type="entry name" value="CYTOCHROME B-C1 COMPLEX SUBUNIT RIESKE, MITOCHONDRIAL"/>
    <property type="match status" value="1"/>
</dbReference>
<dbReference type="InterPro" id="IPR017941">
    <property type="entry name" value="Rieske_2Fe-2S"/>
</dbReference>
<comment type="function">
    <text evidence="1">Iron-sulfur subunit of the cytochrome bc1 complex, an essential component of the respiratory electron transport chain required for ATP synthesis. The bc1 complex catalyzes the oxidation of menaquinol and the reduction of cytochrome c in the respiratory chain. The bc1 complex operates through a Q-cycle mechanism that couples electron transfer to generation of the proton gradient that drives ATP synthesis.</text>
</comment>
<comment type="caution">
    <text evidence="11">The sequence shown here is derived from an EMBL/GenBank/DDBJ whole genome shotgun (WGS) entry which is preliminary data.</text>
</comment>
<reference evidence="12" key="1">
    <citation type="journal article" date="2019" name="Int. J. Syst. Evol. Microbiol.">
        <title>The Global Catalogue of Microorganisms (GCM) 10K type strain sequencing project: providing services to taxonomists for standard genome sequencing and annotation.</title>
        <authorList>
            <consortium name="The Broad Institute Genomics Platform"/>
            <consortium name="The Broad Institute Genome Sequencing Center for Infectious Disease"/>
            <person name="Wu L."/>
            <person name="Ma J."/>
        </authorList>
    </citation>
    <scope>NUCLEOTIDE SEQUENCE [LARGE SCALE GENOMIC DNA]</scope>
    <source>
        <strain evidence="12">JCM 11136</strain>
    </source>
</reference>
<evidence type="ECO:0000256" key="7">
    <source>
        <dbReference type="ARBA" id="ARBA00023157"/>
    </source>
</evidence>
<organism evidence="11 12">
    <name type="scientific">Nonomuraea longicatena</name>
    <dbReference type="NCBI Taxonomy" id="83682"/>
    <lineage>
        <taxon>Bacteria</taxon>
        <taxon>Bacillati</taxon>
        <taxon>Actinomycetota</taxon>
        <taxon>Actinomycetes</taxon>
        <taxon>Streptosporangiales</taxon>
        <taxon>Streptosporangiaceae</taxon>
        <taxon>Nonomuraea</taxon>
    </lineage>
</organism>
<keyword evidence="5" id="KW-0408">Iron</keyword>
<dbReference type="Proteomes" id="UP001501578">
    <property type="component" value="Unassembled WGS sequence"/>
</dbReference>
<gene>
    <name evidence="11" type="ORF">GCM10009560_18410</name>
</gene>
<evidence type="ECO:0000256" key="2">
    <source>
        <dbReference type="ARBA" id="ARBA00015816"/>
    </source>
</evidence>
<dbReference type="InterPro" id="IPR036922">
    <property type="entry name" value="Rieske_2Fe-2S_sf"/>
</dbReference>
<sequence length="142" mass="13655">MSGAEAGFGVPGVGRRQVLGAAGVAACGLALAGCGTGEAAAPGTGAKGQVLVKAAEVPVGGGKIVKRWKLVVTQPSAGVYKAFSTACPHQGCAVGVPEDGVMTCPCHGSEFDATTGAALKGPAKAPLASVEVRLDGDGIVAV</sequence>
<dbReference type="CDD" id="cd03467">
    <property type="entry name" value="Rieske"/>
    <property type="match status" value="1"/>
</dbReference>
<comment type="cofactor">
    <cofactor evidence="9">
        <name>[2Fe-2S] cluster</name>
        <dbReference type="ChEBI" id="CHEBI:190135"/>
    </cofactor>
</comment>
<evidence type="ECO:0000256" key="8">
    <source>
        <dbReference type="ARBA" id="ARBA00029586"/>
    </source>
</evidence>
<dbReference type="Gene3D" id="2.102.10.10">
    <property type="entry name" value="Rieske [2Fe-2S] iron-sulphur domain"/>
    <property type="match status" value="1"/>
</dbReference>
<evidence type="ECO:0000259" key="10">
    <source>
        <dbReference type="PROSITE" id="PS51296"/>
    </source>
</evidence>
<keyword evidence="4" id="KW-0479">Metal-binding</keyword>
<dbReference type="Pfam" id="PF00355">
    <property type="entry name" value="Rieske"/>
    <property type="match status" value="1"/>
</dbReference>
<evidence type="ECO:0000256" key="1">
    <source>
        <dbReference type="ARBA" id="ARBA00002494"/>
    </source>
</evidence>
<dbReference type="EMBL" id="BAAAHQ010000007">
    <property type="protein sequence ID" value="GAA0920264.1"/>
    <property type="molecule type" value="Genomic_DNA"/>
</dbReference>
<keyword evidence="7" id="KW-1015">Disulfide bond</keyword>
<evidence type="ECO:0000256" key="9">
    <source>
        <dbReference type="ARBA" id="ARBA00034078"/>
    </source>
</evidence>
<dbReference type="InterPro" id="IPR014349">
    <property type="entry name" value="Rieske_Fe-S_prot"/>
</dbReference>
<proteinExistence type="predicted"/>
<keyword evidence="3" id="KW-0001">2Fe-2S</keyword>
<dbReference type="PRINTS" id="PR00162">
    <property type="entry name" value="RIESKE"/>
</dbReference>
<dbReference type="RefSeq" id="WP_343949293.1">
    <property type="nucleotide sequence ID" value="NZ_BAAAHQ010000007.1"/>
</dbReference>
<evidence type="ECO:0000256" key="6">
    <source>
        <dbReference type="ARBA" id="ARBA00023014"/>
    </source>
</evidence>
<keyword evidence="12" id="KW-1185">Reference proteome</keyword>
<evidence type="ECO:0000313" key="11">
    <source>
        <dbReference type="EMBL" id="GAA0920264.1"/>
    </source>
</evidence>
<evidence type="ECO:0000313" key="12">
    <source>
        <dbReference type="Proteomes" id="UP001501578"/>
    </source>
</evidence>
<evidence type="ECO:0000256" key="3">
    <source>
        <dbReference type="ARBA" id="ARBA00022714"/>
    </source>
</evidence>
<protein>
    <recommendedName>
        <fullName evidence="2">Cytochrome bc1 complex Rieske iron-sulfur subunit</fullName>
    </recommendedName>
    <alternativeName>
        <fullName evidence="8">Cytochrome bc1 reductase complex subunit QcrA</fullName>
    </alternativeName>
</protein>
<dbReference type="PROSITE" id="PS51296">
    <property type="entry name" value="RIESKE"/>
    <property type="match status" value="1"/>
</dbReference>